<keyword evidence="1" id="KW-1133">Transmembrane helix</keyword>
<gene>
    <name evidence="2" type="ORF">E1283_28805</name>
</gene>
<evidence type="ECO:0000256" key="1">
    <source>
        <dbReference type="RuleBase" id="RU004429"/>
    </source>
</evidence>
<comment type="function">
    <text evidence="1">NDH-1 shuttles electrons from NADH, via FMN and iron-sulfur (Fe-S) centers, to quinones in the respiratory chain. Couples the redox reaction to proton translocation (for every two electrons transferred, four hydrogen ions are translocated across the cytoplasmic membrane), and thus conserves the redox energy in a proton gradient.</text>
</comment>
<feature type="transmembrane region" description="Helical" evidence="1">
    <location>
        <begin position="134"/>
        <end position="159"/>
    </location>
</feature>
<keyword evidence="3" id="KW-1185">Reference proteome</keyword>
<comment type="similarity">
    <text evidence="1">Belongs to the complex I subunit 6 family.</text>
</comment>
<dbReference type="EMBL" id="SMKI01000419">
    <property type="protein sequence ID" value="TDC67516.1"/>
    <property type="molecule type" value="Genomic_DNA"/>
</dbReference>
<keyword evidence="1" id="KW-1003">Cell membrane</keyword>
<dbReference type="InterPro" id="IPR001457">
    <property type="entry name" value="NADH_UbQ/plastoQ_OxRdtase_su6"/>
</dbReference>
<evidence type="ECO:0000313" key="3">
    <source>
        <dbReference type="Proteomes" id="UP000295345"/>
    </source>
</evidence>
<sequence length="183" mass="18836">MLGDLLFWVLAAVAVGAGGLVFGCASMARATYALLAALSAVGGEVVLLGLDYLGVVIVLMMTLEMALMAVFMIMFMMSPSGLSPMSMRHNTRGAAAICAGVFGLLAAGALLAPWPERAGRAPADPTRALGLSLMGPQMLTMTVLGMVLFATIVAVVVLATRHGRYDRPPAGAREAARRGGEVG</sequence>
<dbReference type="RefSeq" id="WP_132821103.1">
    <property type="nucleotide sequence ID" value="NZ_SMKI01000419.1"/>
</dbReference>
<comment type="caution">
    <text evidence="2">The sequence shown here is derived from an EMBL/GenBank/DDBJ whole genome shotgun (WGS) entry which is preliminary data.</text>
</comment>
<organism evidence="2 3">
    <name type="scientific">Streptomyces hainanensis</name>
    <dbReference type="NCBI Taxonomy" id="402648"/>
    <lineage>
        <taxon>Bacteria</taxon>
        <taxon>Bacillati</taxon>
        <taxon>Actinomycetota</taxon>
        <taxon>Actinomycetes</taxon>
        <taxon>Kitasatosporales</taxon>
        <taxon>Streptomycetaceae</taxon>
        <taxon>Streptomyces</taxon>
    </lineage>
</organism>
<dbReference type="OrthoDB" id="3401830at2"/>
<keyword evidence="1" id="KW-0520">NAD</keyword>
<dbReference type="Gene3D" id="1.20.120.1200">
    <property type="entry name" value="NADH-ubiquinone/plastoquinone oxidoreductase chain 6, subunit NuoJ"/>
    <property type="match status" value="1"/>
</dbReference>
<comment type="catalytic activity">
    <reaction evidence="1">
        <text>a quinone + NADH + 5 H(+)(in) = a quinol + NAD(+) + 4 H(+)(out)</text>
        <dbReference type="Rhea" id="RHEA:57888"/>
        <dbReference type="ChEBI" id="CHEBI:15378"/>
        <dbReference type="ChEBI" id="CHEBI:24646"/>
        <dbReference type="ChEBI" id="CHEBI:57540"/>
        <dbReference type="ChEBI" id="CHEBI:57945"/>
        <dbReference type="ChEBI" id="CHEBI:132124"/>
    </reaction>
</comment>
<keyword evidence="1" id="KW-0812">Transmembrane</keyword>
<dbReference type="GO" id="GO:0008137">
    <property type="term" value="F:NADH dehydrogenase (ubiquinone) activity"/>
    <property type="evidence" value="ECO:0007669"/>
    <property type="project" value="UniProtKB-UniRule"/>
</dbReference>
<keyword evidence="1" id="KW-0874">Quinone</keyword>
<feature type="transmembrane region" description="Helical" evidence="1">
    <location>
        <begin position="56"/>
        <end position="82"/>
    </location>
</feature>
<dbReference type="AlphaFoldDB" id="A0A4R4SW84"/>
<dbReference type="Proteomes" id="UP000295345">
    <property type="component" value="Unassembled WGS sequence"/>
</dbReference>
<name>A0A4R4SW84_9ACTN</name>
<keyword evidence="2" id="KW-0830">Ubiquinone</keyword>
<protein>
    <recommendedName>
        <fullName evidence="1">NADH-quinone oxidoreductase subunit J</fullName>
        <ecNumber evidence="1">7.1.1.-</ecNumber>
    </recommendedName>
</protein>
<evidence type="ECO:0000313" key="2">
    <source>
        <dbReference type="EMBL" id="TDC67516.1"/>
    </source>
</evidence>
<dbReference type="GO" id="GO:0005886">
    <property type="term" value="C:plasma membrane"/>
    <property type="evidence" value="ECO:0007669"/>
    <property type="project" value="UniProtKB-SubCell"/>
</dbReference>
<dbReference type="GO" id="GO:0048038">
    <property type="term" value="F:quinone binding"/>
    <property type="evidence" value="ECO:0007669"/>
    <property type="project" value="UniProtKB-UniRule"/>
</dbReference>
<comment type="subcellular location">
    <subcellularLocation>
        <location evidence="1">Cell membrane</location>
        <topology evidence="1">Multi-pass membrane protein</topology>
    </subcellularLocation>
</comment>
<dbReference type="EC" id="7.1.1.-" evidence="1"/>
<feature type="transmembrane region" description="Helical" evidence="1">
    <location>
        <begin position="32"/>
        <end position="50"/>
    </location>
</feature>
<feature type="transmembrane region" description="Helical" evidence="1">
    <location>
        <begin position="94"/>
        <end position="114"/>
    </location>
</feature>
<accession>A0A4R4SW84</accession>
<proteinExistence type="inferred from homology"/>
<dbReference type="Pfam" id="PF00499">
    <property type="entry name" value="Oxidored_q3"/>
    <property type="match status" value="1"/>
</dbReference>
<keyword evidence="1" id="KW-0472">Membrane</keyword>
<reference evidence="2 3" key="1">
    <citation type="submission" date="2019-03" db="EMBL/GenBank/DDBJ databases">
        <title>Draft genome sequences of novel Actinobacteria.</title>
        <authorList>
            <person name="Sahin N."/>
            <person name="Ay H."/>
            <person name="Saygin H."/>
        </authorList>
    </citation>
    <scope>NUCLEOTIDE SEQUENCE [LARGE SCALE GENOMIC DNA]</scope>
    <source>
        <strain evidence="2 3">DSM 41900</strain>
    </source>
</reference>
<dbReference type="InterPro" id="IPR042106">
    <property type="entry name" value="Nuo/plastoQ_OxRdtase_6_NuoJ"/>
</dbReference>
<feature type="transmembrane region" description="Helical" evidence="1">
    <location>
        <begin position="6"/>
        <end position="25"/>
    </location>
</feature>